<evidence type="ECO:0000259" key="9">
    <source>
        <dbReference type="Pfam" id="PF03372"/>
    </source>
</evidence>
<proteinExistence type="inferred from homology"/>
<evidence type="ECO:0000256" key="1">
    <source>
        <dbReference type="ARBA" id="ARBA00007092"/>
    </source>
</evidence>
<feature type="site" description="Important for catalytic activity" evidence="7">
    <location>
        <position position="313"/>
    </location>
</feature>
<evidence type="ECO:0000313" key="10">
    <source>
        <dbReference type="EMBL" id="PSK51818.1"/>
    </source>
</evidence>
<dbReference type="PANTHER" id="PTHR22748">
    <property type="entry name" value="AP ENDONUCLEASE"/>
    <property type="match status" value="1"/>
</dbReference>
<feature type="site" description="Interaction with DNA substrate" evidence="7">
    <location>
        <position position="342"/>
    </location>
</feature>
<evidence type="ECO:0000256" key="8">
    <source>
        <dbReference type="SAM" id="MobiDB-lite"/>
    </source>
</evidence>
<dbReference type="Pfam" id="PF03372">
    <property type="entry name" value="Exo_endo_phos"/>
    <property type="match status" value="1"/>
</dbReference>
<dbReference type="Proteomes" id="UP000243723">
    <property type="component" value="Unassembled WGS sequence"/>
</dbReference>
<dbReference type="SUPFAM" id="SSF56219">
    <property type="entry name" value="DNase I-like"/>
    <property type="match status" value="1"/>
</dbReference>
<feature type="domain" description="Endonuclease/exonuclease/phosphatase" evidence="9">
    <location>
        <begin position="30"/>
        <end position="342"/>
    </location>
</feature>
<feature type="binding site" evidence="6">
    <location>
        <position position="240"/>
    </location>
    <ligand>
        <name>Mg(2+)</name>
        <dbReference type="ChEBI" id="CHEBI:18420"/>
        <label>1</label>
    </ligand>
</feature>
<dbReference type="EMBL" id="NHZQ01000121">
    <property type="protein sequence ID" value="PSK51818.1"/>
    <property type="molecule type" value="Genomic_DNA"/>
</dbReference>
<dbReference type="GO" id="GO:0005634">
    <property type="term" value="C:nucleus"/>
    <property type="evidence" value="ECO:0007669"/>
    <property type="project" value="TreeGrafter"/>
</dbReference>
<dbReference type="GO" id="GO:0008081">
    <property type="term" value="F:phosphoric diester hydrolase activity"/>
    <property type="evidence" value="ECO:0007669"/>
    <property type="project" value="TreeGrafter"/>
</dbReference>
<feature type="active site" evidence="5">
    <location>
        <position position="189"/>
    </location>
</feature>
<reference evidence="10 11" key="1">
    <citation type="submission" date="2017-05" db="EMBL/GenBank/DDBJ databases">
        <title>Draft genome sequence of Elsinoe australis.</title>
        <authorList>
            <person name="Cheng Q."/>
        </authorList>
    </citation>
    <scope>NUCLEOTIDE SEQUENCE [LARGE SCALE GENOMIC DNA]</scope>
    <source>
        <strain evidence="10 11">NL1</strain>
    </source>
</reference>
<dbReference type="GO" id="GO:0003906">
    <property type="term" value="F:DNA-(apurinic or apyrimidinic site) endonuclease activity"/>
    <property type="evidence" value="ECO:0007669"/>
    <property type="project" value="TreeGrafter"/>
</dbReference>
<keyword evidence="4 6" id="KW-0460">Magnesium</keyword>
<feature type="active site" description="Proton donor/acceptor" evidence="5">
    <location>
        <position position="240"/>
    </location>
</feature>
<dbReference type="GO" id="GO:0006284">
    <property type="term" value="P:base-excision repair"/>
    <property type="evidence" value="ECO:0007669"/>
    <property type="project" value="TreeGrafter"/>
</dbReference>
<comment type="similarity">
    <text evidence="1">Belongs to the DNA repair enzymes AP/ExoA family.</text>
</comment>
<evidence type="ECO:0000256" key="7">
    <source>
        <dbReference type="PIRSR" id="PIRSR604808-3"/>
    </source>
</evidence>
<keyword evidence="11" id="KW-1185">Reference proteome</keyword>
<keyword evidence="10" id="KW-0456">Lyase</keyword>
<evidence type="ECO:0000256" key="5">
    <source>
        <dbReference type="PIRSR" id="PIRSR604808-1"/>
    </source>
</evidence>
<dbReference type="PROSITE" id="PS51435">
    <property type="entry name" value="AP_NUCLEASE_F1_4"/>
    <property type="match status" value="1"/>
</dbReference>
<dbReference type="Gene3D" id="3.60.10.10">
    <property type="entry name" value="Endonuclease/exonuclease/phosphatase"/>
    <property type="match status" value="1"/>
</dbReference>
<feature type="binding site" evidence="6">
    <location>
        <position position="342"/>
    </location>
    <ligand>
        <name>Mg(2+)</name>
        <dbReference type="ChEBI" id="CHEBI:18420"/>
        <label>1</label>
    </ligand>
</feature>
<keyword evidence="3" id="KW-0378">Hydrolase</keyword>
<evidence type="ECO:0000256" key="2">
    <source>
        <dbReference type="ARBA" id="ARBA00022723"/>
    </source>
</evidence>
<feature type="binding site" evidence="6">
    <location>
        <position position="31"/>
    </location>
    <ligand>
        <name>Mg(2+)</name>
        <dbReference type="ChEBI" id="CHEBI:18420"/>
        <label>1</label>
    </ligand>
</feature>
<evidence type="ECO:0000313" key="11">
    <source>
        <dbReference type="Proteomes" id="UP000243723"/>
    </source>
</evidence>
<keyword evidence="2 6" id="KW-0479">Metal-binding</keyword>
<dbReference type="InterPro" id="IPR036691">
    <property type="entry name" value="Endo/exonu/phosph_ase_sf"/>
</dbReference>
<name>A0A2P7ZUD8_9PEZI</name>
<gene>
    <name evidence="10" type="ORF">B9Z65_3085</name>
</gene>
<feature type="region of interest" description="Disordered" evidence="8">
    <location>
        <begin position="349"/>
        <end position="374"/>
    </location>
</feature>
<feature type="binding site" evidence="6">
    <location>
        <position position="89"/>
    </location>
    <ligand>
        <name>Mg(2+)</name>
        <dbReference type="ChEBI" id="CHEBI:18420"/>
        <label>1</label>
    </ligand>
</feature>
<feature type="binding site" evidence="6">
    <location>
        <position position="242"/>
    </location>
    <ligand>
        <name>Mg(2+)</name>
        <dbReference type="ChEBI" id="CHEBI:18420"/>
        <label>1</label>
    </ligand>
</feature>
<feature type="site" description="Transition state stabilizer" evidence="7">
    <location>
        <position position="242"/>
    </location>
</feature>
<accession>A0A2P7ZUD8</accession>
<dbReference type="STRING" id="40998.A0A2P7ZUD8"/>
<evidence type="ECO:0000256" key="4">
    <source>
        <dbReference type="ARBA" id="ARBA00022842"/>
    </source>
</evidence>
<dbReference type="OrthoDB" id="498125at2759"/>
<keyword evidence="6" id="KW-0464">Manganese</keyword>
<evidence type="ECO:0000256" key="3">
    <source>
        <dbReference type="ARBA" id="ARBA00022801"/>
    </source>
</evidence>
<feature type="binding site" evidence="6">
    <location>
        <position position="341"/>
    </location>
    <ligand>
        <name>Mg(2+)</name>
        <dbReference type="ChEBI" id="CHEBI:18420"/>
        <label>1</label>
    </ligand>
</feature>
<protein>
    <submittedName>
        <fullName evidence="10">DNA-(Apurinic or apyrimidinic site) lyase 2</fullName>
    </submittedName>
</protein>
<dbReference type="InterPro" id="IPR005135">
    <property type="entry name" value="Endo/exonuclease/phosphatase"/>
</dbReference>
<comment type="caution">
    <text evidence="10">The sequence shown here is derived from an EMBL/GenBank/DDBJ whole genome shotgun (WGS) entry which is preliminary data.</text>
</comment>
<dbReference type="GO" id="GO:0046872">
    <property type="term" value="F:metal ion binding"/>
    <property type="evidence" value="ECO:0007669"/>
    <property type="project" value="UniProtKB-KW"/>
</dbReference>
<sequence length="374" mass="42031">MSTEISPPPVKRRRLDSSPPSNTTLRVYAWNINGIAPFLQAPQKQITSFFTPSPTKSTISVSEPPPPPRASLRDFLRRHSFPHLLLLQEVKIAPTDTTTQTLVQRAVATLHSSPNEPDYLAFFTLPTDKFNATGFGRKVYGVCSLIRRDFFTSQGVTVRNVDWDAEGRFSVIETEGREGWPRLSIWNVYAVNGTEFEYRDPDTGEVRGTRHGRKLEVQRLMRGEVERLEAEGYGVVLAGDMNIARDGRDGWPGLRTRPAQHMRNRRDFVEKFFGDGEGGLGMCDTFREMEGEARRYTYYPRGVKWGESCDRVDYAICSKALKGALTEAGMLNSEQERGPSDHVPVFATFDFGHSRGGSKKIKQDDPGGGMENSE</sequence>
<dbReference type="AlphaFoldDB" id="A0A2P7ZUD8"/>
<dbReference type="GO" id="GO:0016829">
    <property type="term" value="F:lyase activity"/>
    <property type="evidence" value="ECO:0007669"/>
    <property type="project" value="UniProtKB-KW"/>
</dbReference>
<organism evidence="10 11">
    <name type="scientific">Elsinoe australis</name>
    <dbReference type="NCBI Taxonomy" id="40998"/>
    <lineage>
        <taxon>Eukaryota</taxon>
        <taxon>Fungi</taxon>
        <taxon>Dikarya</taxon>
        <taxon>Ascomycota</taxon>
        <taxon>Pezizomycotina</taxon>
        <taxon>Dothideomycetes</taxon>
        <taxon>Dothideomycetidae</taxon>
        <taxon>Myriangiales</taxon>
        <taxon>Elsinoaceae</taxon>
        <taxon>Elsinoe</taxon>
    </lineage>
</organism>
<dbReference type="InterPro" id="IPR004808">
    <property type="entry name" value="AP_endonuc_1"/>
</dbReference>
<dbReference type="PANTHER" id="PTHR22748:SF14">
    <property type="entry name" value="ENDONUCLEASE_EXONUCLEASE_PHOSPHATASE DOMAIN-CONTAINING PROTEIN"/>
    <property type="match status" value="1"/>
</dbReference>
<feature type="active site" description="Proton acceptor" evidence="5">
    <location>
        <position position="342"/>
    </location>
</feature>
<dbReference type="GO" id="GO:0008311">
    <property type="term" value="F:double-stranded DNA 3'-5' DNA exonuclease activity"/>
    <property type="evidence" value="ECO:0007669"/>
    <property type="project" value="TreeGrafter"/>
</dbReference>
<evidence type="ECO:0000256" key="6">
    <source>
        <dbReference type="PIRSR" id="PIRSR604808-2"/>
    </source>
</evidence>
<comment type="cofactor">
    <cofactor evidence="6">
        <name>Mg(2+)</name>
        <dbReference type="ChEBI" id="CHEBI:18420"/>
    </cofactor>
    <cofactor evidence="6">
        <name>Mn(2+)</name>
        <dbReference type="ChEBI" id="CHEBI:29035"/>
    </cofactor>
    <text evidence="6">Probably binds two magnesium or manganese ions per subunit.</text>
</comment>